<evidence type="ECO:0000256" key="4">
    <source>
        <dbReference type="ARBA" id="ARBA00022833"/>
    </source>
</evidence>
<gene>
    <name evidence="7" type="ORF">IAC44_06165</name>
</gene>
<dbReference type="InterPro" id="IPR011650">
    <property type="entry name" value="Peptidase_M20_dimer"/>
</dbReference>
<comment type="cofactor">
    <cofactor evidence="1">
        <name>Zn(2+)</name>
        <dbReference type="ChEBI" id="CHEBI:29105"/>
    </cofactor>
</comment>
<evidence type="ECO:0000256" key="5">
    <source>
        <dbReference type="ARBA" id="ARBA00023285"/>
    </source>
</evidence>
<dbReference type="PANTHER" id="PTHR43808">
    <property type="entry name" value="ACETYLORNITHINE DEACETYLASE"/>
    <property type="match status" value="1"/>
</dbReference>
<dbReference type="AlphaFoldDB" id="A0A9D1KT26"/>
<dbReference type="InterPro" id="IPR050072">
    <property type="entry name" value="Peptidase_M20A"/>
</dbReference>
<proteinExistence type="predicted"/>
<dbReference type="Gene3D" id="3.40.630.10">
    <property type="entry name" value="Zn peptidases"/>
    <property type="match status" value="1"/>
</dbReference>
<evidence type="ECO:0000256" key="1">
    <source>
        <dbReference type="ARBA" id="ARBA00001947"/>
    </source>
</evidence>
<dbReference type="Proteomes" id="UP000824161">
    <property type="component" value="Unassembled WGS sequence"/>
</dbReference>
<dbReference type="GO" id="GO:0046872">
    <property type="term" value="F:metal ion binding"/>
    <property type="evidence" value="ECO:0007669"/>
    <property type="project" value="UniProtKB-KW"/>
</dbReference>
<evidence type="ECO:0000313" key="8">
    <source>
        <dbReference type="Proteomes" id="UP000824161"/>
    </source>
</evidence>
<reference evidence="7" key="1">
    <citation type="submission" date="2020-10" db="EMBL/GenBank/DDBJ databases">
        <authorList>
            <person name="Gilroy R."/>
        </authorList>
    </citation>
    <scope>NUCLEOTIDE SEQUENCE</scope>
    <source>
        <strain evidence="7">1383</strain>
    </source>
</reference>
<dbReference type="InterPro" id="IPR002933">
    <property type="entry name" value="Peptidase_M20"/>
</dbReference>
<protein>
    <submittedName>
        <fullName evidence="7">M20 family metallo-hydrolase</fullName>
    </submittedName>
</protein>
<dbReference type="Gene3D" id="3.30.70.360">
    <property type="match status" value="1"/>
</dbReference>
<evidence type="ECO:0000313" key="7">
    <source>
        <dbReference type="EMBL" id="HIT98406.1"/>
    </source>
</evidence>
<dbReference type="InterPro" id="IPR001261">
    <property type="entry name" value="ArgE/DapE_CS"/>
</dbReference>
<sequence length="357" mass="38879">MECSIEKALATALENLVRLVEIPSCSRQEDGTAEYLLSHFSERGIAAQRVKNNVWALNRHFDPGLSTLLLCSHHDTVRPAAGYTRDPYRASLEQGRLYGLGSNDAGAPLVGLIEAFARFYPREGLRYNLALAAVAEEECSGADGVSALWEHLPPIDCAIVGEPTGMRMAVAEKSLIVVDCTAQGRSGHAAREEGDNAIYKAMQDIEAIRRYEFPRVSPTLGKVKMTVTMVQAGTQHNVIPDKCTFTVDIRTTDAYTNREIMDTLQGLIGAQAQARSLRRRAWAIASDHPLVEAGRALGLDSFGSPTMSDAALLPCPCLKIGPGLSERSHTADEYVEVAELEQGIRVYGQLLERLLVG</sequence>
<dbReference type="SUPFAM" id="SSF53187">
    <property type="entry name" value="Zn-dependent exopeptidases"/>
    <property type="match status" value="1"/>
</dbReference>
<evidence type="ECO:0000259" key="6">
    <source>
        <dbReference type="Pfam" id="PF07687"/>
    </source>
</evidence>
<dbReference type="InterPro" id="IPR036264">
    <property type="entry name" value="Bact_exopeptidase_dim_dom"/>
</dbReference>
<dbReference type="EMBL" id="DVLY01000150">
    <property type="protein sequence ID" value="HIT98406.1"/>
    <property type="molecule type" value="Genomic_DNA"/>
</dbReference>
<dbReference type="Pfam" id="PF01546">
    <property type="entry name" value="Peptidase_M20"/>
    <property type="match status" value="1"/>
</dbReference>
<reference evidence="7" key="2">
    <citation type="journal article" date="2021" name="PeerJ">
        <title>Extensive microbial diversity within the chicken gut microbiome revealed by metagenomics and culture.</title>
        <authorList>
            <person name="Gilroy R."/>
            <person name="Ravi A."/>
            <person name="Getino M."/>
            <person name="Pursley I."/>
            <person name="Horton D.L."/>
            <person name="Alikhan N.F."/>
            <person name="Baker D."/>
            <person name="Gharbi K."/>
            <person name="Hall N."/>
            <person name="Watson M."/>
            <person name="Adriaenssens E.M."/>
            <person name="Foster-Nyarko E."/>
            <person name="Jarju S."/>
            <person name="Secka A."/>
            <person name="Antonio M."/>
            <person name="Oren A."/>
            <person name="Chaudhuri R.R."/>
            <person name="La Ragione R."/>
            <person name="Hildebrand F."/>
            <person name="Pallen M.J."/>
        </authorList>
    </citation>
    <scope>NUCLEOTIDE SEQUENCE</scope>
    <source>
        <strain evidence="7">1383</strain>
    </source>
</reference>
<evidence type="ECO:0000256" key="3">
    <source>
        <dbReference type="ARBA" id="ARBA00022801"/>
    </source>
</evidence>
<organism evidence="7 8">
    <name type="scientific">Candidatus Merdimorpha stercoravium</name>
    <dbReference type="NCBI Taxonomy" id="2840863"/>
    <lineage>
        <taxon>Bacteria</taxon>
        <taxon>Pseudomonadati</taxon>
        <taxon>Bacteroidota</taxon>
        <taxon>Flavobacteriia</taxon>
        <taxon>Flavobacteriales</taxon>
        <taxon>Candidatus Merdimorpha</taxon>
    </lineage>
</organism>
<dbReference type="GO" id="GO:0008777">
    <property type="term" value="F:acetylornithine deacetylase activity"/>
    <property type="evidence" value="ECO:0007669"/>
    <property type="project" value="TreeGrafter"/>
</dbReference>
<dbReference type="GO" id="GO:0006526">
    <property type="term" value="P:L-arginine biosynthetic process"/>
    <property type="evidence" value="ECO:0007669"/>
    <property type="project" value="TreeGrafter"/>
</dbReference>
<keyword evidence="4" id="KW-0862">Zinc</keyword>
<keyword evidence="5" id="KW-0170">Cobalt</keyword>
<dbReference type="PANTHER" id="PTHR43808:SF31">
    <property type="entry name" value="N-ACETYL-L-CITRULLINE DEACETYLASE"/>
    <property type="match status" value="1"/>
</dbReference>
<comment type="caution">
    <text evidence="7">The sequence shown here is derived from an EMBL/GenBank/DDBJ whole genome shotgun (WGS) entry which is preliminary data.</text>
</comment>
<dbReference type="Pfam" id="PF07687">
    <property type="entry name" value="M20_dimer"/>
    <property type="match status" value="1"/>
</dbReference>
<name>A0A9D1KT26_9FLAO</name>
<evidence type="ECO:0000256" key="2">
    <source>
        <dbReference type="ARBA" id="ARBA00022723"/>
    </source>
</evidence>
<dbReference type="SUPFAM" id="SSF55031">
    <property type="entry name" value="Bacterial exopeptidase dimerisation domain"/>
    <property type="match status" value="1"/>
</dbReference>
<dbReference type="CDD" id="cd05651">
    <property type="entry name" value="M20_ArgE_DapE-like"/>
    <property type="match status" value="1"/>
</dbReference>
<keyword evidence="2" id="KW-0479">Metal-binding</keyword>
<accession>A0A9D1KT26</accession>
<keyword evidence="3" id="KW-0378">Hydrolase</keyword>
<feature type="domain" description="Peptidase M20 dimerisation" evidence="6">
    <location>
        <begin position="171"/>
        <end position="272"/>
    </location>
</feature>
<dbReference type="PROSITE" id="PS00758">
    <property type="entry name" value="ARGE_DAPE_CPG2_1"/>
    <property type="match status" value="1"/>
</dbReference>